<sequence length="305" mass="35213">MSLEELEAARECIIDNLNKGFIESSNAPFTSPMIMAEKPGGGLRFCVDYRKLNKLTKKDRYPFPLIEEIFKRLSRARIFTKLDIRQCFHRIRMHTDSKDLTTFRCRYGTYKYKIKPFVNPNGHATLQRLVHDLFIDDLDQFLIAFIDGLLIYSENELEHEIHVQRVLKRLRSTGLQAALHKCEFHVTETKFLGFILAPDGIKVDQGKVEIIINWTVSTTVFGCEVVFRILWILPEVHTKPYQNREINVLFDWTKECQEAFEELKKRLVSAPVSCHYRPGLPTGLEADAPDGIVAAVPSQLQEDGQ</sequence>
<accession>B8LU16</accession>
<dbReference type="PANTHER" id="PTHR24559">
    <property type="entry name" value="TRANSPOSON TY3-I GAG-POL POLYPROTEIN"/>
    <property type="match status" value="1"/>
</dbReference>
<protein>
    <submittedName>
        <fullName evidence="2">Retrovirus polyprotein, putative</fullName>
    </submittedName>
</protein>
<dbReference type="PhylomeDB" id="B8LU16"/>
<dbReference type="STRING" id="441959.B8LU16"/>
<dbReference type="eggNOG" id="KOG0017">
    <property type="taxonomic scope" value="Eukaryota"/>
</dbReference>
<keyword evidence="3" id="KW-1185">Reference proteome</keyword>
<dbReference type="PANTHER" id="PTHR24559:SF444">
    <property type="entry name" value="REVERSE TRANSCRIPTASE DOMAIN-CONTAINING PROTEIN"/>
    <property type="match status" value="1"/>
</dbReference>
<dbReference type="InterPro" id="IPR043502">
    <property type="entry name" value="DNA/RNA_pol_sf"/>
</dbReference>
<feature type="domain" description="Reverse transcriptase" evidence="1">
    <location>
        <begin position="17"/>
        <end position="196"/>
    </location>
</feature>
<dbReference type="RefSeq" id="XP_002341233.1">
    <property type="nucleotide sequence ID" value="XM_002341192.1"/>
</dbReference>
<dbReference type="Gene3D" id="3.30.70.270">
    <property type="match status" value="2"/>
</dbReference>
<proteinExistence type="predicted"/>
<dbReference type="PROSITE" id="PS50878">
    <property type="entry name" value="RT_POL"/>
    <property type="match status" value="1"/>
</dbReference>
<organism evidence="2 3">
    <name type="scientific">Talaromyces stipitatus (strain ATCC 10500 / CBS 375.48 / QM 6759 / NRRL 1006)</name>
    <name type="common">Penicillium stipitatum</name>
    <dbReference type="NCBI Taxonomy" id="441959"/>
    <lineage>
        <taxon>Eukaryota</taxon>
        <taxon>Fungi</taxon>
        <taxon>Dikarya</taxon>
        <taxon>Ascomycota</taxon>
        <taxon>Pezizomycotina</taxon>
        <taxon>Eurotiomycetes</taxon>
        <taxon>Eurotiomycetidae</taxon>
        <taxon>Eurotiales</taxon>
        <taxon>Trichocomaceae</taxon>
        <taxon>Talaromyces</taxon>
        <taxon>Talaromyces sect. Talaromyces</taxon>
    </lineage>
</organism>
<dbReference type="Pfam" id="PF17919">
    <property type="entry name" value="RT_RNaseH_2"/>
    <property type="match status" value="1"/>
</dbReference>
<evidence type="ECO:0000259" key="1">
    <source>
        <dbReference type="PROSITE" id="PS50878"/>
    </source>
</evidence>
<dbReference type="GeneID" id="8101131"/>
<dbReference type="EMBL" id="EQ962652">
    <property type="protein sequence ID" value="EED23846.1"/>
    <property type="molecule type" value="Genomic_DNA"/>
</dbReference>
<dbReference type="OrthoDB" id="4499277at2759"/>
<dbReference type="Pfam" id="PF00078">
    <property type="entry name" value="RVT_1"/>
    <property type="match status" value="1"/>
</dbReference>
<dbReference type="HOGENOM" id="CLU_000384_33_7_1"/>
<dbReference type="InterPro" id="IPR041577">
    <property type="entry name" value="RT_RNaseH_2"/>
</dbReference>
<dbReference type="InterPro" id="IPR053134">
    <property type="entry name" value="RNA-dir_DNA_polymerase"/>
</dbReference>
<dbReference type="Proteomes" id="UP000001745">
    <property type="component" value="Unassembled WGS sequence"/>
</dbReference>
<dbReference type="InterPro" id="IPR000477">
    <property type="entry name" value="RT_dom"/>
</dbReference>
<dbReference type="AlphaFoldDB" id="B8LU16"/>
<dbReference type="InterPro" id="IPR043128">
    <property type="entry name" value="Rev_trsase/Diguanyl_cyclase"/>
</dbReference>
<dbReference type="OMA" id="CEVVFRI"/>
<name>B8LU16_TALSN</name>
<dbReference type="CDD" id="cd01647">
    <property type="entry name" value="RT_LTR"/>
    <property type="match status" value="1"/>
</dbReference>
<dbReference type="VEuPathDB" id="FungiDB:TSTA_072390"/>
<dbReference type="SUPFAM" id="SSF56672">
    <property type="entry name" value="DNA/RNA polymerases"/>
    <property type="match status" value="1"/>
</dbReference>
<gene>
    <name evidence="2" type="ORF">TSTA_072390</name>
</gene>
<reference evidence="3" key="1">
    <citation type="journal article" date="2015" name="Genome Announc.">
        <title>Genome sequence of the AIDS-associated pathogen Penicillium marneffei (ATCC18224) and its near taxonomic relative Talaromyces stipitatus (ATCC10500).</title>
        <authorList>
            <person name="Nierman W.C."/>
            <person name="Fedorova-Abrams N.D."/>
            <person name="Andrianopoulos A."/>
        </authorList>
    </citation>
    <scope>NUCLEOTIDE SEQUENCE [LARGE SCALE GENOMIC DNA]</scope>
    <source>
        <strain evidence="3">ATCC 10500 / CBS 375.48 / QM 6759 / NRRL 1006</strain>
    </source>
</reference>
<evidence type="ECO:0000313" key="3">
    <source>
        <dbReference type="Proteomes" id="UP000001745"/>
    </source>
</evidence>
<dbReference type="InParanoid" id="B8LU16"/>
<dbReference type="Gene3D" id="3.10.10.10">
    <property type="entry name" value="HIV Type 1 Reverse Transcriptase, subunit A, domain 1"/>
    <property type="match status" value="1"/>
</dbReference>
<evidence type="ECO:0000313" key="2">
    <source>
        <dbReference type="EMBL" id="EED23846.1"/>
    </source>
</evidence>